<reference evidence="1 2" key="1">
    <citation type="journal article" date="2016" name="Front. Microbiol.">
        <title>Characterization of Novel Bacteriophages for Biocontrol of Bacterial Blight in Leek Caused by Pseudomonas syringae pv. porri.</title>
        <authorList>
            <person name="Rombouts S."/>
            <person name="Lavigne R."/>
        </authorList>
    </citation>
    <scope>NUCLEOTIDE SEQUENCE [LARGE SCALE GENOMIC DNA]</scope>
</reference>
<gene>
    <name evidence="1" type="ORF">vB_PsyM_KIL1_0102</name>
</gene>
<dbReference type="GO" id="GO:0003700">
    <property type="term" value="F:DNA-binding transcription factor activity"/>
    <property type="evidence" value="ECO:0007669"/>
    <property type="project" value="InterPro"/>
</dbReference>
<dbReference type="GO" id="GO:0003677">
    <property type="term" value="F:DNA binding"/>
    <property type="evidence" value="ECO:0007669"/>
    <property type="project" value="InterPro"/>
</dbReference>
<sequence length="189" mass="21942">MRLVFGVGINDADYVVQPNVDGKQVACQYYTRWKDMLRRCYDKVRMAKYPTYSDCTICAEWLVFSNFKSWMELQNWKGNHLDKDLLVAGNKMYSPETCVFVSPLVNTFLLESDSIRGEYPIGVTFSKKASKYSAECKNLGGKRIWIGYYFTPEEASFAYREVKYKLALQLAAIQPDPRVSRALIERYKI</sequence>
<dbReference type="Proteomes" id="UP000203989">
    <property type="component" value="Segment"/>
</dbReference>
<keyword evidence="2" id="KW-1185">Reference proteome</keyword>
<dbReference type="InterPro" id="IPR036955">
    <property type="entry name" value="AP2/ERF_dom_sf"/>
</dbReference>
<dbReference type="SUPFAM" id="SSF54171">
    <property type="entry name" value="DNA-binding domain"/>
    <property type="match status" value="1"/>
</dbReference>
<evidence type="ECO:0000313" key="1">
    <source>
        <dbReference type="EMBL" id="AMR57349.1"/>
    </source>
</evidence>
<evidence type="ECO:0000313" key="2">
    <source>
        <dbReference type="Proteomes" id="UP000203989"/>
    </source>
</evidence>
<dbReference type="Gene3D" id="3.30.730.10">
    <property type="entry name" value="AP2/ERF domain"/>
    <property type="match status" value="1"/>
</dbReference>
<dbReference type="EMBL" id="KU130126">
    <property type="protein sequence ID" value="AMR57349.1"/>
    <property type="molecule type" value="Genomic_DNA"/>
</dbReference>
<accession>A0A142IDP4</accession>
<dbReference type="GeneID" id="28802495"/>
<name>A0A142IDP4_9CAUD</name>
<dbReference type="OrthoDB" id="8611at10239"/>
<dbReference type="InterPro" id="IPR016177">
    <property type="entry name" value="DNA-bd_dom_sf"/>
</dbReference>
<protein>
    <submittedName>
        <fullName evidence="1">Putative DNA binding protein</fullName>
    </submittedName>
</protein>
<dbReference type="RefSeq" id="YP_009276031.1">
    <property type="nucleotide sequence ID" value="NC_030934.1"/>
</dbReference>
<organism evidence="1 2">
    <name type="scientific">Pseudomonas phage vB_PsyM_KIL1</name>
    <dbReference type="NCBI Taxonomy" id="1777065"/>
    <lineage>
        <taxon>Viruses</taxon>
        <taxon>Duplodnaviria</taxon>
        <taxon>Heunggongvirae</taxon>
        <taxon>Uroviricota</taxon>
        <taxon>Caudoviricetes</taxon>
        <taxon>Vandenendeviridae</taxon>
        <taxon>Gorskivirinae</taxon>
        <taxon>Flaumdravirus</taxon>
        <taxon>Flaumdravirus KIL4</taxon>
    </lineage>
</organism>
<dbReference type="KEGG" id="vg:28802495"/>
<proteinExistence type="predicted"/>